<dbReference type="AlphaFoldDB" id="A0A0A9ADC7"/>
<dbReference type="EMBL" id="GBRH01248286">
    <property type="protein sequence ID" value="JAD49609.1"/>
    <property type="molecule type" value="Transcribed_RNA"/>
</dbReference>
<feature type="region of interest" description="Disordered" evidence="1">
    <location>
        <begin position="1"/>
        <end position="50"/>
    </location>
</feature>
<reference evidence="2" key="1">
    <citation type="submission" date="2014-09" db="EMBL/GenBank/DDBJ databases">
        <authorList>
            <person name="Magalhaes I.L.F."/>
            <person name="Oliveira U."/>
            <person name="Santos F.R."/>
            <person name="Vidigal T.H.D.A."/>
            <person name="Brescovit A.D."/>
            <person name="Santos A.J."/>
        </authorList>
    </citation>
    <scope>NUCLEOTIDE SEQUENCE</scope>
    <source>
        <tissue evidence="2">Shoot tissue taken approximately 20 cm above the soil surface</tissue>
    </source>
</reference>
<sequence>MNTVYKLHPRSTEPSSTNHLLGPLTIPPAEPTPHGPRLPHITNWRHKRPV</sequence>
<organism evidence="2">
    <name type="scientific">Arundo donax</name>
    <name type="common">Giant reed</name>
    <name type="synonym">Donax arundinaceus</name>
    <dbReference type="NCBI Taxonomy" id="35708"/>
    <lineage>
        <taxon>Eukaryota</taxon>
        <taxon>Viridiplantae</taxon>
        <taxon>Streptophyta</taxon>
        <taxon>Embryophyta</taxon>
        <taxon>Tracheophyta</taxon>
        <taxon>Spermatophyta</taxon>
        <taxon>Magnoliopsida</taxon>
        <taxon>Liliopsida</taxon>
        <taxon>Poales</taxon>
        <taxon>Poaceae</taxon>
        <taxon>PACMAD clade</taxon>
        <taxon>Arundinoideae</taxon>
        <taxon>Arundineae</taxon>
        <taxon>Arundo</taxon>
    </lineage>
</organism>
<protein>
    <submittedName>
        <fullName evidence="2">Uncharacterized protein</fullName>
    </submittedName>
</protein>
<accession>A0A0A9ADC7</accession>
<proteinExistence type="predicted"/>
<reference evidence="2" key="2">
    <citation type="journal article" date="2015" name="Data Brief">
        <title>Shoot transcriptome of the giant reed, Arundo donax.</title>
        <authorList>
            <person name="Barrero R.A."/>
            <person name="Guerrero F.D."/>
            <person name="Moolhuijzen P."/>
            <person name="Goolsby J.A."/>
            <person name="Tidwell J."/>
            <person name="Bellgard S.E."/>
            <person name="Bellgard M.I."/>
        </authorList>
    </citation>
    <scope>NUCLEOTIDE SEQUENCE</scope>
    <source>
        <tissue evidence="2">Shoot tissue taken approximately 20 cm above the soil surface</tissue>
    </source>
</reference>
<evidence type="ECO:0000256" key="1">
    <source>
        <dbReference type="SAM" id="MobiDB-lite"/>
    </source>
</evidence>
<evidence type="ECO:0000313" key="2">
    <source>
        <dbReference type="EMBL" id="JAD49609.1"/>
    </source>
</evidence>
<name>A0A0A9ADC7_ARUDO</name>
<feature type="compositionally biased region" description="Pro residues" evidence="1">
    <location>
        <begin position="25"/>
        <end position="36"/>
    </location>
</feature>